<keyword evidence="3" id="KW-1133">Transmembrane helix</keyword>
<evidence type="ECO:0000256" key="2">
    <source>
        <dbReference type="SAM" id="MobiDB-lite"/>
    </source>
</evidence>
<name>A0A1X7VDE9_AMPQE</name>
<dbReference type="KEGG" id="aqu:109580498"/>
<dbReference type="InterPro" id="IPR003961">
    <property type="entry name" value="FN3_dom"/>
</dbReference>
<dbReference type="AlphaFoldDB" id="A0A1X7VDE9"/>
<evidence type="ECO:0000256" key="3">
    <source>
        <dbReference type="SAM" id="Phobius"/>
    </source>
</evidence>
<evidence type="ECO:0000256" key="4">
    <source>
        <dbReference type="SAM" id="SignalP"/>
    </source>
</evidence>
<keyword evidence="1" id="KW-0677">Repeat</keyword>
<dbReference type="SUPFAM" id="SSF49265">
    <property type="entry name" value="Fibronectin type III"/>
    <property type="match status" value="3"/>
</dbReference>
<dbReference type="InterPro" id="IPR013783">
    <property type="entry name" value="Ig-like_fold"/>
</dbReference>
<feature type="region of interest" description="Disordered" evidence="2">
    <location>
        <begin position="935"/>
        <end position="961"/>
    </location>
</feature>
<evidence type="ECO:0000313" key="7">
    <source>
        <dbReference type="Proteomes" id="UP000007879"/>
    </source>
</evidence>
<feature type="region of interest" description="Disordered" evidence="2">
    <location>
        <begin position="843"/>
        <end position="901"/>
    </location>
</feature>
<keyword evidence="3" id="KW-0812">Transmembrane</keyword>
<keyword evidence="4" id="KW-0732">Signal</keyword>
<dbReference type="CDD" id="cd00063">
    <property type="entry name" value="FN3"/>
    <property type="match status" value="3"/>
</dbReference>
<evidence type="ECO:0000256" key="1">
    <source>
        <dbReference type="ARBA" id="ARBA00022737"/>
    </source>
</evidence>
<dbReference type="InParanoid" id="A0A1X7VDE9"/>
<feature type="domain" description="Fibronectin type-III" evidence="5">
    <location>
        <begin position="183"/>
        <end position="274"/>
    </location>
</feature>
<dbReference type="EnsemblMetazoa" id="XM_019993746.1">
    <property type="protein sequence ID" value="XP_019849305.1"/>
    <property type="gene ID" value="LOC109580498"/>
</dbReference>
<feature type="transmembrane region" description="Helical" evidence="3">
    <location>
        <begin position="776"/>
        <end position="804"/>
    </location>
</feature>
<evidence type="ECO:0000259" key="5">
    <source>
        <dbReference type="PROSITE" id="PS50853"/>
    </source>
</evidence>
<dbReference type="InterPro" id="IPR036116">
    <property type="entry name" value="FN3_sf"/>
</dbReference>
<reference evidence="7" key="1">
    <citation type="journal article" date="2010" name="Nature">
        <title>The Amphimedon queenslandica genome and the evolution of animal complexity.</title>
        <authorList>
            <person name="Srivastava M."/>
            <person name="Simakov O."/>
            <person name="Chapman J."/>
            <person name="Fahey B."/>
            <person name="Gauthier M.E."/>
            <person name="Mitros T."/>
            <person name="Richards G.S."/>
            <person name="Conaco C."/>
            <person name="Dacre M."/>
            <person name="Hellsten U."/>
            <person name="Larroux C."/>
            <person name="Putnam N.H."/>
            <person name="Stanke M."/>
            <person name="Adamska M."/>
            <person name="Darling A."/>
            <person name="Degnan S.M."/>
            <person name="Oakley T.H."/>
            <person name="Plachetzki D.C."/>
            <person name="Zhai Y."/>
            <person name="Adamski M."/>
            <person name="Calcino A."/>
            <person name="Cummins S.F."/>
            <person name="Goodstein D.M."/>
            <person name="Harris C."/>
            <person name="Jackson D.J."/>
            <person name="Leys S.P."/>
            <person name="Shu S."/>
            <person name="Woodcroft B.J."/>
            <person name="Vervoort M."/>
            <person name="Kosik K.S."/>
            <person name="Manning G."/>
            <person name="Degnan B.M."/>
            <person name="Rokhsar D.S."/>
        </authorList>
    </citation>
    <scope>NUCLEOTIDE SEQUENCE [LARGE SCALE GENOMIC DNA]</scope>
</reference>
<keyword evidence="3" id="KW-0472">Membrane</keyword>
<dbReference type="EnsemblMetazoa" id="Aqu2.1.38325_001">
    <property type="protein sequence ID" value="Aqu2.1.38325_001"/>
    <property type="gene ID" value="Aqu2.1.38325"/>
</dbReference>
<dbReference type="PANTHER" id="PTHR13817:SF73">
    <property type="entry name" value="FIBRONECTIN TYPE-III DOMAIN-CONTAINING PROTEIN"/>
    <property type="match status" value="1"/>
</dbReference>
<feature type="domain" description="Fibronectin type-III" evidence="5">
    <location>
        <begin position="571"/>
        <end position="663"/>
    </location>
</feature>
<gene>
    <name evidence="6" type="primary">109580498</name>
</gene>
<dbReference type="PROSITE" id="PS50853">
    <property type="entry name" value="FN3"/>
    <property type="match status" value="5"/>
</dbReference>
<feature type="domain" description="Fibronectin type-III" evidence="5">
    <location>
        <begin position="277"/>
        <end position="379"/>
    </location>
</feature>
<dbReference type="PANTHER" id="PTHR13817">
    <property type="entry name" value="TITIN"/>
    <property type="match status" value="1"/>
</dbReference>
<dbReference type="Pfam" id="PF00041">
    <property type="entry name" value="fn3"/>
    <property type="match status" value="3"/>
</dbReference>
<feature type="chain" id="PRO_5010876656" description="Fibronectin type-III domain-containing protein" evidence="4">
    <location>
        <begin position="25"/>
        <end position="961"/>
    </location>
</feature>
<dbReference type="OrthoDB" id="5982258at2759"/>
<keyword evidence="7" id="KW-1185">Reference proteome</keyword>
<feature type="compositionally biased region" description="Basic and acidic residues" evidence="2">
    <location>
        <begin position="843"/>
        <end position="852"/>
    </location>
</feature>
<dbReference type="InterPro" id="IPR050964">
    <property type="entry name" value="Striated_Muscle_Regulatory"/>
</dbReference>
<feature type="domain" description="Fibronectin type-III" evidence="5">
    <location>
        <begin position="474"/>
        <end position="566"/>
    </location>
</feature>
<organism evidence="6">
    <name type="scientific">Amphimedon queenslandica</name>
    <name type="common">Sponge</name>
    <dbReference type="NCBI Taxonomy" id="400682"/>
    <lineage>
        <taxon>Eukaryota</taxon>
        <taxon>Metazoa</taxon>
        <taxon>Porifera</taxon>
        <taxon>Demospongiae</taxon>
        <taxon>Heteroscleromorpha</taxon>
        <taxon>Haplosclerida</taxon>
        <taxon>Niphatidae</taxon>
        <taxon>Amphimedon</taxon>
    </lineage>
</organism>
<protein>
    <recommendedName>
        <fullName evidence="5">Fibronectin type-III domain-containing protein</fullName>
    </recommendedName>
</protein>
<feature type="domain" description="Fibronectin type-III" evidence="5">
    <location>
        <begin position="86"/>
        <end position="181"/>
    </location>
</feature>
<accession>A0A1X7VDE9</accession>
<evidence type="ECO:0000313" key="6">
    <source>
        <dbReference type="EnsemblMetazoa" id="Aqu2.1.38325_001"/>
    </source>
</evidence>
<dbReference type="PRINTS" id="PR00014">
    <property type="entry name" value="FNTYPEIII"/>
</dbReference>
<feature type="compositionally biased region" description="Low complexity" evidence="2">
    <location>
        <begin position="33"/>
        <end position="46"/>
    </location>
</feature>
<reference evidence="6" key="2">
    <citation type="submission" date="2017-05" db="UniProtKB">
        <authorList>
            <consortium name="EnsemblMetazoa"/>
        </authorList>
    </citation>
    <scope>IDENTIFICATION</scope>
</reference>
<sequence>MAPSLLALTLIHLFICNQVFLSLAVQQSSVFNPTASSTPSPSSSSSHPPPPPLLVPVQSLDRHNVTSNNTLNVSSSPPVSLKTTTAPVPQVLIINITSVLLVWDYPPTDPPTQFLVQCLSQDFNETNHNVSGLLNSTSFVYTRMRVASFYAFRIILYQGGVPSSSPGQQTVIFENGGTAPTGPPINLDVIKFTTTSVEIVWDPPVPNVDRVYTYQLYRGSSPNDLSMVDAVTNKVRYSFTGLSPNVLYYFAVQADIGGIKSILSNVINQTTKPVDLPPLVINVTPSITTANISWSRSSSSQFDSLKYYVAYYAVEALLSSTRLPNDTKGFQSKNFSKDSTSGTVSGLEEGVVYVFLVSYYADNTMSRISSPVIVQTLSSINCQSCEGLSKSQLEIKWTFNSNGFPVNFSLSSNSCPNSIIMTPNSSVSLIIHDITPWTQCNYSVMSETSYNYYSEPSVCPTQECATLQDKPSGFPLQFRGNPLSSRSVLFHWDPVPEEQRNGPITSYVISSLDVKGGTQRLVDVQSSPYNLSRLSPYTEYKFFITASNSIGFGPSSPGIIIKTLPDVPTGPPLNITLVSATNTSLSLSWSPPLEQLRNGPIASYSISYYSNTTHNTVNVVSKGTSVTLFNLLPSSGYIIRVQASTDIGDGPWSSPFAFRTLSYTLPLPQILYFSVSKASYNPFSSCYAYKVSWALNNTSSGRILSQTLSFSSGSGADGSIDLDGSSNSHVLGSDVLSDSRSNYTLVLDVEYELQNKTAYNVTQSSFLITPSCNSSVITVVFVAGVVLFLILLLLPLSLCICCIYRIRRSRRLSNGPYAISLSNVLESQQPSVPNEYITSIRRADGQSDDGHGDNSSSLISLSYHDDLSNTPSDQNESTSQEEEEDAPLLSPARVEEREPEQRRILPQSMVFRHDDYVVPMGADDLSVVSDYTMSRRHVPDGSSFSSLSDDEESVTSAPEGF</sequence>
<proteinExistence type="predicted"/>
<feature type="signal peptide" evidence="4">
    <location>
        <begin position="1"/>
        <end position="24"/>
    </location>
</feature>
<dbReference type="Proteomes" id="UP000007879">
    <property type="component" value="Unassembled WGS sequence"/>
</dbReference>
<feature type="region of interest" description="Disordered" evidence="2">
    <location>
        <begin position="32"/>
        <end position="57"/>
    </location>
</feature>
<feature type="compositionally biased region" description="Polar residues" evidence="2">
    <location>
        <begin position="868"/>
        <end position="878"/>
    </location>
</feature>
<dbReference type="Gene3D" id="2.60.40.10">
    <property type="entry name" value="Immunoglobulins"/>
    <property type="match status" value="4"/>
</dbReference>
<dbReference type="SMART" id="SM00060">
    <property type="entry name" value="FN3"/>
    <property type="match status" value="5"/>
</dbReference>